<feature type="compositionally biased region" description="Polar residues" evidence="2">
    <location>
        <begin position="673"/>
        <end position="697"/>
    </location>
</feature>
<feature type="compositionally biased region" description="Basic and acidic residues" evidence="2">
    <location>
        <begin position="470"/>
        <end position="479"/>
    </location>
</feature>
<organism evidence="3 4">
    <name type="scientific">Tetrahymena thermophila (strain SB210)</name>
    <dbReference type="NCBI Taxonomy" id="312017"/>
    <lineage>
        <taxon>Eukaryota</taxon>
        <taxon>Sar</taxon>
        <taxon>Alveolata</taxon>
        <taxon>Ciliophora</taxon>
        <taxon>Intramacronucleata</taxon>
        <taxon>Oligohymenophorea</taxon>
        <taxon>Hymenostomatida</taxon>
        <taxon>Tetrahymenina</taxon>
        <taxon>Tetrahymenidae</taxon>
        <taxon>Tetrahymena</taxon>
    </lineage>
</organism>
<proteinExistence type="predicted"/>
<feature type="region of interest" description="Disordered" evidence="2">
    <location>
        <begin position="502"/>
        <end position="522"/>
    </location>
</feature>
<evidence type="ECO:0000256" key="2">
    <source>
        <dbReference type="SAM" id="MobiDB-lite"/>
    </source>
</evidence>
<gene>
    <name evidence="3" type="ORF">TTHERM_00449580</name>
</gene>
<evidence type="ECO:0000256" key="1">
    <source>
        <dbReference type="SAM" id="Coils"/>
    </source>
</evidence>
<protein>
    <submittedName>
        <fullName evidence="3">Uncharacterized protein</fullName>
    </submittedName>
</protein>
<keyword evidence="4" id="KW-1185">Reference proteome</keyword>
<dbReference type="EMBL" id="GG662738">
    <property type="protein sequence ID" value="EAR93108.3"/>
    <property type="molecule type" value="Genomic_DNA"/>
</dbReference>
<dbReference type="Proteomes" id="UP000009168">
    <property type="component" value="Unassembled WGS sequence"/>
</dbReference>
<feature type="compositionally biased region" description="Basic and acidic residues" evidence="2">
    <location>
        <begin position="662"/>
        <end position="672"/>
    </location>
</feature>
<feature type="coiled-coil region" evidence="1">
    <location>
        <begin position="1"/>
        <end position="28"/>
    </location>
</feature>
<dbReference type="RefSeq" id="XP_001013353.3">
    <property type="nucleotide sequence ID" value="XM_001013353.3"/>
</dbReference>
<feature type="compositionally biased region" description="Polar residues" evidence="2">
    <location>
        <begin position="504"/>
        <end position="515"/>
    </location>
</feature>
<dbReference type="InParanoid" id="Q238W2"/>
<dbReference type="HOGENOM" id="CLU_580752_0_0_1"/>
<feature type="region of interest" description="Disordered" evidence="2">
    <location>
        <begin position="662"/>
        <end position="701"/>
    </location>
</feature>
<evidence type="ECO:0000313" key="3">
    <source>
        <dbReference type="EMBL" id="EAR93108.3"/>
    </source>
</evidence>
<dbReference type="GeneID" id="7823960"/>
<name>Q238W2_TETTS</name>
<feature type="compositionally biased region" description="Basic and acidic residues" evidence="2">
    <location>
        <begin position="196"/>
        <end position="212"/>
    </location>
</feature>
<feature type="coiled-coil region" evidence="1">
    <location>
        <begin position="395"/>
        <end position="422"/>
    </location>
</feature>
<feature type="compositionally biased region" description="Polar residues" evidence="2">
    <location>
        <begin position="480"/>
        <end position="489"/>
    </location>
</feature>
<evidence type="ECO:0000313" key="4">
    <source>
        <dbReference type="Proteomes" id="UP000009168"/>
    </source>
</evidence>
<sequence>MQQLSLTNQDMQKALDHLSKLIQLEELESQQQYRSGSANYDSGNYSQYNQNMMEQNFNEIQIPHDRYEQNYLSNNYNDSIQSNSKFPQQISSIDETSYQNQSSLRNQDFQYDLTEFRNRERFLQNENNENQQKFIEQSQTDTEYLEEIKKLVRQSIVTKNSEHENRENQERIANISKQPNQKGRKNSQNSSSSNSSDDKSDYQQQNENKDTVGLDLNFFSSAQKNYTSKDINEISERLFQDGRLREQKNSIKKIEQHFSEAYLKKAQRGQGIMSQQTKKIMEKKIQNGQYEPIYKRWDTLLQEKANKMLEANYKKEIKQRQQEEQQLTFKPEVNLTSSQMVSKRTPDQVVNGLLAWNKKKQDKLFHQQIRQSEKGAEELTFHPKINQSSVHMIGKNETEDVVQRLYKKMQEAQNKIENMKKEEFQSKYTFKPKLNEKSAQIVQEQNFRSNMHLHHHQERSHTPVYRGQSKKIDSHEQTNRPKTPQYYHSYNKSITPILKKKKANQSQLQMQQNDSYSKENRFTPICDSSNGRISQLYESNYLSQKSSANIKRAQPMLEQSLNLTQNEIDKRSYSKDDKILQQTTKHSNNIRYSPQKNFQNQSGLKNLSSSIDSSFDAIHSPDRIYQNNSQNLKKSKYNLKISSNQNTSSKIYENYESVEFEPKMNMRRDESKSPNTRGQMNLNNQSRENKLSSSSNKNRGEDISRLQFQKQENANDCYQTNPNVNVQEIEFNKKLQFLIDLLSAEEKKKYQSNVQI</sequence>
<dbReference type="AlphaFoldDB" id="Q238W2"/>
<reference evidence="4" key="1">
    <citation type="journal article" date="2006" name="PLoS Biol.">
        <title>Macronuclear genome sequence of the ciliate Tetrahymena thermophila, a model eukaryote.</title>
        <authorList>
            <person name="Eisen J.A."/>
            <person name="Coyne R.S."/>
            <person name="Wu M."/>
            <person name="Wu D."/>
            <person name="Thiagarajan M."/>
            <person name="Wortman J.R."/>
            <person name="Badger J.H."/>
            <person name="Ren Q."/>
            <person name="Amedeo P."/>
            <person name="Jones K.M."/>
            <person name="Tallon L.J."/>
            <person name="Delcher A.L."/>
            <person name="Salzberg S.L."/>
            <person name="Silva J.C."/>
            <person name="Haas B.J."/>
            <person name="Majoros W.H."/>
            <person name="Farzad M."/>
            <person name="Carlton J.M."/>
            <person name="Smith R.K. Jr."/>
            <person name="Garg J."/>
            <person name="Pearlman R.E."/>
            <person name="Karrer K.M."/>
            <person name="Sun L."/>
            <person name="Manning G."/>
            <person name="Elde N.C."/>
            <person name="Turkewitz A.P."/>
            <person name="Asai D.J."/>
            <person name="Wilkes D.E."/>
            <person name="Wang Y."/>
            <person name="Cai H."/>
            <person name="Collins K."/>
            <person name="Stewart B.A."/>
            <person name="Lee S.R."/>
            <person name="Wilamowska K."/>
            <person name="Weinberg Z."/>
            <person name="Ruzzo W.L."/>
            <person name="Wloga D."/>
            <person name="Gaertig J."/>
            <person name="Frankel J."/>
            <person name="Tsao C.-C."/>
            <person name="Gorovsky M.A."/>
            <person name="Keeling P.J."/>
            <person name="Waller R.F."/>
            <person name="Patron N.J."/>
            <person name="Cherry J.M."/>
            <person name="Stover N.A."/>
            <person name="Krieger C.J."/>
            <person name="del Toro C."/>
            <person name="Ryder H.F."/>
            <person name="Williamson S.C."/>
            <person name="Barbeau R.A."/>
            <person name="Hamilton E.P."/>
            <person name="Orias E."/>
        </authorList>
    </citation>
    <scope>NUCLEOTIDE SEQUENCE [LARGE SCALE GENOMIC DNA]</scope>
    <source>
        <strain evidence="4">SB210</strain>
    </source>
</reference>
<feature type="region of interest" description="Disordered" evidence="2">
    <location>
        <begin position="584"/>
        <end position="603"/>
    </location>
</feature>
<feature type="region of interest" description="Disordered" evidence="2">
    <location>
        <begin position="159"/>
        <end position="214"/>
    </location>
</feature>
<feature type="compositionally biased region" description="Low complexity" evidence="2">
    <location>
        <begin position="186"/>
        <end position="195"/>
    </location>
</feature>
<accession>Q238W2</accession>
<feature type="region of interest" description="Disordered" evidence="2">
    <location>
        <begin position="453"/>
        <end position="489"/>
    </location>
</feature>
<dbReference type="KEGG" id="tet:TTHERM_00449580"/>
<keyword evidence="1" id="KW-0175">Coiled coil</keyword>
<feature type="compositionally biased region" description="Basic and acidic residues" evidence="2">
    <location>
        <begin position="160"/>
        <end position="170"/>
    </location>
</feature>